<organism evidence="1">
    <name type="scientific">marine sediment metagenome</name>
    <dbReference type="NCBI Taxonomy" id="412755"/>
    <lineage>
        <taxon>unclassified sequences</taxon>
        <taxon>metagenomes</taxon>
        <taxon>ecological metagenomes</taxon>
    </lineage>
</organism>
<comment type="caution">
    <text evidence="1">The sequence shown here is derived from an EMBL/GenBank/DDBJ whole genome shotgun (WGS) entry which is preliminary data.</text>
</comment>
<dbReference type="InterPro" id="IPR036412">
    <property type="entry name" value="HAD-like_sf"/>
</dbReference>
<dbReference type="PANTHER" id="PTHR43434:SF1">
    <property type="entry name" value="PHOSPHOGLYCOLATE PHOSPHATASE"/>
    <property type="match status" value="1"/>
</dbReference>
<protein>
    <recommendedName>
        <fullName evidence="2">Phosphoglycolate phosphatase</fullName>
    </recommendedName>
</protein>
<dbReference type="SFLD" id="SFLDG01135">
    <property type="entry name" value="C1.5.6:_HAD__Beta-PGM__Phospha"/>
    <property type="match status" value="1"/>
</dbReference>
<dbReference type="GO" id="GO:0006281">
    <property type="term" value="P:DNA repair"/>
    <property type="evidence" value="ECO:0007669"/>
    <property type="project" value="TreeGrafter"/>
</dbReference>
<dbReference type="PRINTS" id="PR00413">
    <property type="entry name" value="HADHALOGNASE"/>
</dbReference>
<name>A0A0F9W2N2_9ZZZZ</name>
<gene>
    <name evidence="1" type="ORF">LCGC14_0335550</name>
</gene>
<dbReference type="Gene3D" id="1.10.150.240">
    <property type="entry name" value="Putative phosphatase, domain 2"/>
    <property type="match status" value="1"/>
</dbReference>
<dbReference type="PANTHER" id="PTHR43434">
    <property type="entry name" value="PHOSPHOGLYCOLATE PHOSPHATASE"/>
    <property type="match status" value="1"/>
</dbReference>
<evidence type="ECO:0000313" key="1">
    <source>
        <dbReference type="EMBL" id="KKN79926.1"/>
    </source>
</evidence>
<dbReference type="EMBL" id="LAZR01000240">
    <property type="protein sequence ID" value="KKN79926.1"/>
    <property type="molecule type" value="Genomic_DNA"/>
</dbReference>
<dbReference type="SUPFAM" id="SSF56784">
    <property type="entry name" value="HAD-like"/>
    <property type="match status" value="1"/>
</dbReference>
<dbReference type="GO" id="GO:0008967">
    <property type="term" value="F:phosphoglycolate phosphatase activity"/>
    <property type="evidence" value="ECO:0007669"/>
    <property type="project" value="TreeGrafter"/>
</dbReference>
<evidence type="ECO:0008006" key="2">
    <source>
        <dbReference type="Google" id="ProtNLM"/>
    </source>
</evidence>
<dbReference type="Pfam" id="PF13419">
    <property type="entry name" value="HAD_2"/>
    <property type="match status" value="1"/>
</dbReference>
<dbReference type="AlphaFoldDB" id="A0A0F9W2N2"/>
<reference evidence="1" key="1">
    <citation type="journal article" date="2015" name="Nature">
        <title>Complex archaea that bridge the gap between prokaryotes and eukaryotes.</title>
        <authorList>
            <person name="Spang A."/>
            <person name="Saw J.H."/>
            <person name="Jorgensen S.L."/>
            <person name="Zaremba-Niedzwiedzka K."/>
            <person name="Martijn J."/>
            <person name="Lind A.E."/>
            <person name="van Eijk R."/>
            <person name="Schleper C."/>
            <person name="Guy L."/>
            <person name="Ettema T.J."/>
        </authorList>
    </citation>
    <scope>NUCLEOTIDE SEQUENCE</scope>
</reference>
<accession>A0A0F9W2N2</accession>
<dbReference type="InterPro" id="IPR006439">
    <property type="entry name" value="HAD-SF_hydro_IA"/>
</dbReference>
<dbReference type="InterPro" id="IPR041492">
    <property type="entry name" value="HAD_2"/>
</dbReference>
<dbReference type="SFLD" id="SFLDG01129">
    <property type="entry name" value="C1.5:_HAD__Beta-PGM__Phosphata"/>
    <property type="match status" value="1"/>
</dbReference>
<dbReference type="Gene3D" id="3.40.50.1000">
    <property type="entry name" value="HAD superfamily/HAD-like"/>
    <property type="match status" value="1"/>
</dbReference>
<dbReference type="SFLD" id="SFLDS00003">
    <property type="entry name" value="Haloacid_Dehalogenase"/>
    <property type="match status" value="1"/>
</dbReference>
<dbReference type="InterPro" id="IPR023198">
    <property type="entry name" value="PGP-like_dom2"/>
</dbReference>
<dbReference type="GO" id="GO:0005829">
    <property type="term" value="C:cytosol"/>
    <property type="evidence" value="ECO:0007669"/>
    <property type="project" value="TreeGrafter"/>
</dbReference>
<proteinExistence type="predicted"/>
<dbReference type="InterPro" id="IPR050155">
    <property type="entry name" value="HAD-like_hydrolase_sf"/>
</dbReference>
<sequence>MTYRAVCFDLDGTLLDTLEDLADSMNRTLRRYDLPEHPASAYKQFVGNGMGVLVRRAAPAARDDNELADKLIAGMRAEYGKRWAERTRPYEGVGQLLDALTERGVTMTVLSNKPHDFTALCVAQLLPHWKFERVFGVADDVPAKPDPSGAQRICRELDVPAEQFLYVGDTGTDMDTATAAGMFAVGVLWGFRDADELTAHGARKLIAHPTELLELL</sequence>
<dbReference type="NCBIfam" id="TIGR01549">
    <property type="entry name" value="HAD-SF-IA-v1"/>
    <property type="match status" value="1"/>
</dbReference>
<dbReference type="InterPro" id="IPR023214">
    <property type="entry name" value="HAD_sf"/>
</dbReference>